<evidence type="ECO:0000256" key="1">
    <source>
        <dbReference type="SAM" id="Phobius"/>
    </source>
</evidence>
<evidence type="ECO:0000313" key="2">
    <source>
        <dbReference type="EMBL" id="BCA25903.1"/>
    </source>
</evidence>
<keyword evidence="1" id="KW-1133">Transmembrane helix</keyword>
<proteinExistence type="predicted"/>
<dbReference type="EMBL" id="LC523026">
    <property type="protein sequence ID" value="BCA25903.1"/>
    <property type="molecule type" value="Genomic_RNA"/>
</dbReference>
<keyword evidence="1" id="KW-0812">Transmembrane</keyword>
<accession>A0A679G5G1</accession>
<protein>
    <submittedName>
        <fullName evidence="2">p14</fullName>
    </submittedName>
</protein>
<organism evidence="2">
    <name type="scientific">Little cherry virus 2</name>
    <dbReference type="NCBI Taxonomy" id="154339"/>
    <lineage>
        <taxon>Viruses</taxon>
        <taxon>Riboviria</taxon>
        <taxon>Orthornavirae</taxon>
        <taxon>Kitrinoviricota</taxon>
        <taxon>Alsuviricetes</taxon>
        <taxon>Martellivirales</taxon>
        <taxon>Closteroviridae</taxon>
        <taxon>Ampelovirus</taxon>
        <taxon>Ampelovirus nanoavii</taxon>
    </lineage>
</organism>
<reference evidence="2" key="1">
    <citation type="journal article" date="2020" name="Viruses">
        <title>Updating the quarantine status of Prunus infecting viruses in Australia.</title>
        <authorList>
            <person name="Kinoti W.M."/>
            <person name="Nancarrow N."/>
            <person name="Dann A."/>
            <person name="Rodoni B.C."/>
            <person name="Constable F.E."/>
        </authorList>
    </citation>
    <scope>NUCLEOTIDE SEQUENCE</scope>
    <source>
        <strain evidence="2">TAS16</strain>
    </source>
</reference>
<name>A0A679G5G1_9CLOS</name>
<sequence>MNPVLVQKICIFFPFCTDSFINLFNLSIYSFFNL</sequence>
<feature type="transmembrane region" description="Helical" evidence="1">
    <location>
        <begin position="12"/>
        <end position="32"/>
    </location>
</feature>
<keyword evidence="1" id="KW-0472">Membrane</keyword>